<protein>
    <submittedName>
        <fullName evidence="2">Uncharacterized protein</fullName>
    </submittedName>
</protein>
<accession>A0A2D0NBL6</accession>
<organism evidence="2 3">
    <name type="scientific">Flavilitoribacter nigricans (strain ATCC 23147 / DSM 23189 / NBRC 102662 / NCIMB 1420 / SS-2)</name>
    <name type="common">Lewinella nigricans</name>
    <dbReference type="NCBI Taxonomy" id="1122177"/>
    <lineage>
        <taxon>Bacteria</taxon>
        <taxon>Pseudomonadati</taxon>
        <taxon>Bacteroidota</taxon>
        <taxon>Saprospiria</taxon>
        <taxon>Saprospirales</taxon>
        <taxon>Lewinellaceae</taxon>
        <taxon>Flavilitoribacter</taxon>
    </lineage>
</organism>
<evidence type="ECO:0000256" key="1">
    <source>
        <dbReference type="SAM" id="MobiDB-lite"/>
    </source>
</evidence>
<sequence length="89" mass="10191">MKQNSLSERHRSTADFFTNQILTGNYLPWSNTPSRRRKIHPSGCDPATTGRSETEKELPRSARTGVLFIALQFNGLRPKNINDFSQRQD</sequence>
<proteinExistence type="predicted"/>
<evidence type="ECO:0000313" key="2">
    <source>
        <dbReference type="EMBL" id="PHN05902.1"/>
    </source>
</evidence>
<evidence type="ECO:0000313" key="3">
    <source>
        <dbReference type="Proteomes" id="UP000223913"/>
    </source>
</evidence>
<dbReference type="Proteomes" id="UP000223913">
    <property type="component" value="Unassembled WGS sequence"/>
</dbReference>
<reference evidence="2 3" key="1">
    <citation type="submission" date="2017-10" db="EMBL/GenBank/DDBJ databases">
        <title>The draft genome sequence of Lewinella nigricans NBRC 102662.</title>
        <authorList>
            <person name="Wang K."/>
        </authorList>
    </citation>
    <scope>NUCLEOTIDE SEQUENCE [LARGE SCALE GENOMIC DNA]</scope>
    <source>
        <strain evidence="2 3">NBRC 102662</strain>
    </source>
</reference>
<comment type="caution">
    <text evidence="2">The sequence shown here is derived from an EMBL/GenBank/DDBJ whole genome shotgun (WGS) entry which is preliminary data.</text>
</comment>
<keyword evidence="3" id="KW-1185">Reference proteome</keyword>
<dbReference type="AlphaFoldDB" id="A0A2D0NBL6"/>
<feature type="region of interest" description="Disordered" evidence="1">
    <location>
        <begin position="28"/>
        <end position="61"/>
    </location>
</feature>
<name>A0A2D0NBL6_FLAN2</name>
<gene>
    <name evidence="2" type="ORF">CRP01_13040</name>
</gene>
<dbReference type="EMBL" id="PDUD01000019">
    <property type="protein sequence ID" value="PHN05902.1"/>
    <property type="molecule type" value="Genomic_DNA"/>
</dbReference>